<dbReference type="InterPro" id="IPR000914">
    <property type="entry name" value="SBP_5_dom"/>
</dbReference>
<organism evidence="7 8">
    <name type="scientific">Bosea vaviloviae</name>
    <dbReference type="NCBI Taxonomy" id="1526658"/>
    <lineage>
        <taxon>Bacteria</taxon>
        <taxon>Pseudomonadati</taxon>
        <taxon>Pseudomonadota</taxon>
        <taxon>Alphaproteobacteria</taxon>
        <taxon>Hyphomicrobiales</taxon>
        <taxon>Boseaceae</taxon>
        <taxon>Bosea</taxon>
    </lineage>
</organism>
<dbReference type="STRING" id="1526658.BHK69_22460"/>
<keyword evidence="8" id="KW-1185">Reference proteome</keyword>
<dbReference type="GO" id="GO:0030288">
    <property type="term" value="C:outer membrane-bounded periplasmic space"/>
    <property type="evidence" value="ECO:0007669"/>
    <property type="project" value="UniProtKB-ARBA"/>
</dbReference>
<dbReference type="GO" id="GO:0015833">
    <property type="term" value="P:peptide transport"/>
    <property type="evidence" value="ECO:0007669"/>
    <property type="project" value="TreeGrafter"/>
</dbReference>
<dbReference type="PIRSF" id="PIRSF002741">
    <property type="entry name" value="MppA"/>
    <property type="match status" value="1"/>
</dbReference>
<dbReference type="KEGG" id="bvv:BHK69_22460"/>
<dbReference type="GO" id="GO:0043190">
    <property type="term" value="C:ATP-binding cassette (ABC) transporter complex"/>
    <property type="evidence" value="ECO:0007669"/>
    <property type="project" value="InterPro"/>
</dbReference>
<evidence type="ECO:0000313" key="8">
    <source>
        <dbReference type="Proteomes" id="UP000094969"/>
    </source>
</evidence>
<gene>
    <name evidence="7" type="ORF">BHK69_22460</name>
</gene>
<evidence type="ECO:0000256" key="3">
    <source>
        <dbReference type="ARBA" id="ARBA00022448"/>
    </source>
</evidence>
<keyword evidence="4 5" id="KW-0732">Signal</keyword>
<proteinExistence type="inferred from homology"/>
<evidence type="ECO:0000313" key="7">
    <source>
        <dbReference type="EMBL" id="AOO82825.1"/>
    </source>
</evidence>
<evidence type="ECO:0000256" key="2">
    <source>
        <dbReference type="ARBA" id="ARBA00005695"/>
    </source>
</evidence>
<dbReference type="PANTHER" id="PTHR30290">
    <property type="entry name" value="PERIPLASMIC BINDING COMPONENT OF ABC TRANSPORTER"/>
    <property type="match status" value="1"/>
</dbReference>
<dbReference type="AlphaFoldDB" id="A0A1D7U611"/>
<dbReference type="RefSeq" id="WP_069692031.1">
    <property type="nucleotide sequence ID" value="NZ_CP017147.1"/>
</dbReference>
<dbReference type="PANTHER" id="PTHR30290:SF9">
    <property type="entry name" value="OLIGOPEPTIDE-BINDING PROTEIN APPA"/>
    <property type="match status" value="1"/>
</dbReference>
<dbReference type="Gene3D" id="3.40.190.10">
    <property type="entry name" value="Periplasmic binding protein-like II"/>
    <property type="match status" value="1"/>
</dbReference>
<comment type="subcellular location">
    <subcellularLocation>
        <location evidence="1">Periplasm</location>
    </subcellularLocation>
</comment>
<dbReference type="Gene3D" id="3.10.105.10">
    <property type="entry name" value="Dipeptide-binding Protein, Domain 3"/>
    <property type="match status" value="1"/>
</dbReference>
<name>A0A1D7U611_9HYPH</name>
<dbReference type="GO" id="GO:1904680">
    <property type="term" value="F:peptide transmembrane transporter activity"/>
    <property type="evidence" value="ECO:0007669"/>
    <property type="project" value="TreeGrafter"/>
</dbReference>
<reference evidence="7 8" key="1">
    <citation type="journal article" date="2015" name="Antonie Van Leeuwenhoek">
        <title>Bosea vaviloviae sp. nov., a new species of slow-growing rhizobia isolated from nodules of the relict species Vavilovia formosa (Stev.) Fed.</title>
        <authorList>
            <person name="Safronova V.I."/>
            <person name="Kuznetsova I.G."/>
            <person name="Sazanova A.L."/>
            <person name="Kimeklis A.K."/>
            <person name="Belimov A.A."/>
            <person name="Andronov E.E."/>
            <person name="Pinaev A.G."/>
            <person name="Chizhevskaya E.P."/>
            <person name="Pukhaev A.R."/>
            <person name="Popov K.P."/>
            <person name="Willems A."/>
            <person name="Tikhonovich I.A."/>
        </authorList>
    </citation>
    <scope>NUCLEOTIDE SEQUENCE [LARGE SCALE GENOMIC DNA]</scope>
    <source>
        <strain evidence="7 8">Vaf18</strain>
    </source>
</reference>
<evidence type="ECO:0000259" key="6">
    <source>
        <dbReference type="Pfam" id="PF00496"/>
    </source>
</evidence>
<dbReference type="SUPFAM" id="SSF53850">
    <property type="entry name" value="Periplasmic binding protein-like II"/>
    <property type="match status" value="1"/>
</dbReference>
<feature type="domain" description="Solute-binding protein family 5" evidence="6">
    <location>
        <begin position="79"/>
        <end position="433"/>
    </location>
</feature>
<accession>A0A1D7U611</accession>
<dbReference type="InterPro" id="IPR039424">
    <property type="entry name" value="SBP_5"/>
</dbReference>
<feature type="chain" id="PRO_5009100061" evidence="5">
    <location>
        <begin position="35"/>
        <end position="532"/>
    </location>
</feature>
<dbReference type="Proteomes" id="UP000094969">
    <property type="component" value="Chromosome"/>
</dbReference>
<evidence type="ECO:0000256" key="5">
    <source>
        <dbReference type="SAM" id="SignalP"/>
    </source>
</evidence>
<dbReference type="InterPro" id="IPR030678">
    <property type="entry name" value="Peptide/Ni-bd"/>
</dbReference>
<evidence type="ECO:0000256" key="1">
    <source>
        <dbReference type="ARBA" id="ARBA00004418"/>
    </source>
</evidence>
<protein>
    <submittedName>
        <fullName evidence="7">4-phytase</fullName>
    </submittedName>
</protein>
<sequence>MKTMMTRSLLAMGFASLGLAGLGLAGLAATTAQAQEATFVMTARLVGAPTYNPTKATKLNTATTLIFDRLVVQDADQSFHGQLASSWEASPDGMQWTFKLKPGVKFHNGEPFNARTIEWWVPQFKGTENAFTVEAIERVEVVDDLTVRFHMKRPDPNLLFNLATSFMCIPEPKSYTALGDSFGVTDAIGTGPYKMQQFSVGQQTVLVRNDDYAWASDLSANRGPAKFKKLTFREIAEESTAYLELKTGGADMLVNVPTDFLPRIQADKAVKLVTLPGNELVYMPINTSVEPFTDVKLREATAFAVNQKEILTSLYGGNGAAADTFLIASLKESQVEPKYKISYDPERSRKLFDAAGWKAGPDGIRVKDGKRLEVKLWTQNGTEFKRLVEIVQAQLKAVGMQADISIIDAGSINAQYRKKTEHQLAIRAYQWTNADIVDWFFAAKRAGYPNVSMFNDPEAERLNDIAMNKSKSWDERVANFTRYHEYVLSQYAFAPIYQPAQSLAYGKRIVLPQEIRGTGLYGPTMLDIAPAN</sequence>
<evidence type="ECO:0000256" key="4">
    <source>
        <dbReference type="ARBA" id="ARBA00022729"/>
    </source>
</evidence>
<comment type="similarity">
    <text evidence="2">Belongs to the bacterial solute-binding protein 5 family.</text>
</comment>
<dbReference type="EMBL" id="CP017147">
    <property type="protein sequence ID" value="AOO82825.1"/>
    <property type="molecule type" value="Genomic_DNA"/>
</dbReference>
<feature type="signal peptide" evidence="5">
    <location>
        <begin position="1"/>
        <end position="34"/>
    </location>
</feature>
<dbReference type="Pfam" id="PF00496">
    <property type="entry name" value="SBP_bac_5"/>
    <property type="match status" value="1"/>
</dbReference>
<keyword evidence="3" id="KW-0813">Transport</keyword>